<dbReference type="OrthoDB" id="7256894at2"/>
<dbReference type="InterPro" id="IPR019307">
    <property type="entry name" value="RNA-bd_AU-1/RNase_E/G"/>
</dbReference>
<evidence type="ECO:0000256" key="7">
    <source>
        <dbReference type="ARBA" id="ARBA00022884"/>
    </source>
</evidence>
<dbReference type="RefSeq" id="WP_109922363.1">
    <property type="nucleotide sequence ID" value="NZ_QGLF01000005.1"/>
</dbReference>
<evidence type="ECO:0000259" key="8">
    <source>
        <dbReference type="Pfam" id="PF10150"/>
    </source>
</evidence>
<keyword evidence="5" id="KW-0378">Hydrolase</keyword>
<dbReference type="Proteomes" id="UP000246077">
    <property type="component" value="Unassembled WGS sequence"/>
</dbReference>
<dbReference type="InterPro" id="IPR012340">
    <property type="entry name" value="NA-bd_OB-fold"/>
</dbReference>
<dbReference type="AlphaFoldDB" id="A0A317DWF4"/>
<evidence type="ECO:0000256" key="3">
    <source>
        <dbReference type="ARBA" id="ARBA00022723"/>
    </source>
</evidence>
<protein>
    <recommendedName>
        <fullName evidence="8">RNA-binding protein AU-1/Ribonuclease E/G domain-containing protein</fullName>
    </recommendedName>
</protein>
<evidence type="ECO:0000256" key="6">
    <source>
        <dbReference type="ARBA" id="ARBA00022842"/>
    </source>
</evidence>
<dbReference type="EMBL" id="QGLF01000005">
    <property type="protein sequence ID" value="PWR18674.1"/>
    <property type="molecule type" value="Genomic_DNA"/>
</dbReference>
<dbReference type="Gene3D" id="2.40.50.140">
    <property type="entry name" value="Nucleic acid-binding proteins"/>
    <property type="match status" value="1"/>
</dbReference>
<dbReference type="PANTHER" id="PTHR30001:SF1">
    <property type="entry name" value="RIBONUCLEASE E_G-LIKE PROTEIN, CHLOROPLASTIC"/>
    <property type="match status" value="1"/>
</dbReference>
<dbReference type="PANTHER" id="PTHR30001">
    <property type="entry name" value="RIBONUCLEASE"/>
    <property type="match status" value="1"/>
</dbReference>
<keyword evidence="6" id="KW-0460">Magnesium</keyword>
<keyword evidence="3" id="KW-0479">Metal-binding</keyword>
<evidence type="ECO:0000256" key="4">
    <source>
        <dbReference type="ARBA" id="ARBA00022759"/>
    </source>
</evidence>
<name>A0A317DWF4_9PROT</name>
<feature type="domain" description="RNA-binding protein AU-1/Ribonuclease E/G" evidence="8">
    <location>
        <begin position="161"/>
        <end position="286"/>
    </location>
</feature>
<comment type="caution">
    <text evidence="9">The sequence shown here is derived from an EMBL/GenBank/DDBJ whole genome shotgun (WGS) entry which is preliminary data.</text>
</comment>
<keyword evidence="4" id="KW-0255">Endonuclease</keyword>
<dbReference type="GO" id="GO:0003723">
    <property type="term" value="F:RNA binding"/>
    <property type="evidence" value="ECO:0007669"/>
    <property type="project" value="UniProtKB-KW"/>
</dbReference>
<dbReference type="GO" id="GO:0046872">
    <property type="term" value="F:metal ion binding"/>
    <property type="evidence" value="ECO:0007669"/>
    <property type="project" value="UniProtKB-KW"/>
</dbReference>
<evidence type="ECO:0000256" key="2">
    <source>
        <dbReference type="ARBA" id="ARBA00022722"/>
    </source>
</evidence>
<comment type="cofactor">
    <cofactor evidence="1">
        <name>Mg(2+)</name>
        <dbReference type="ChEBI" id="CHEBI:18420"/>
    </cofactor>
</comment>
<organism evidence="9 10">
    <name type="scientific">Zavarzinia compransoris</name>
    <dbReference type="NCBI Taxonomy" id="1264899"/>
    <lineage>
        <taxon>Bacteria</taxon>
        <taxon>Pseudomonadati</taxon>
        <taxon>Pseudomonadota</taxon>
        <taxon>Alphaproteobacteria</taxon>
        <taxon>Rhodospirillales</taxon>
        <taxon>Zavarziniaceae</taxon>
        <taxon>Zavarzinia</taxon>
    </lineage>
</organism>
<dbReference type="GO" id="GO:0004540">
    <property type="term" value="F:RNA nuclease activity"/>
    <property type="evidence" value="ECO:0007669"/>
    <property type="project" value="InterPro"/>
</dbReference>
<proteinExistence type="predicted"/>
<accession>A0A317DWF4</accession>
<evidence type="ECO:0000313" key="10">
    <source>
        <dbReference type="Proteomes" id="UP000246077"/>
    </source>
</evidence>
<keyword evidence="7" id="KW-0694">RNA-binding</keyword>
<dbReference type="GO" id="GO:0016787">
    <property type="term" value="F:hydrolase activity"/>
    <property type="evidence" value="ECO:0007669"/>
    <property type="project" value="UniProtKB-KW"/>
</dbReference>
<keyword evidence="2" id="KW-0540">Nuclease</keyword>
<gene>
    <name evidence="9" type="ORF">DKG75_16905</name>
</gene>
<dbReference type="InterPro" id="IPR004659">
    <property type="entry name" value="RNase_E/G"/>
</dbReference>
<dbReference type="GO" id="GO:0005737">
    <property type="term" value="C:cytoplasm"/>
    <property type="evidence" value="ECO:0007669"/>
    <property type="project" value="TreeGrafter"/>
</dbReference>
<sequence>MSRRLLIEAGAFETRTALTEGGEAVEFQVFPVGAACLLGEIRLGRIVATEAALGAFFIDIGLDRPAFLKRKDAPGAREGDALAVEVIREAEGGKAARVSARIAPGTLPDLAGRQPPALLRPAPPAALRLAAARAPDRITVAGEAAAPLLALLRRALPAVPVEVAHGTSDLFAAEGLADAFAASLRPRLPLVPTGAITIAETEALTAIDIDGGGLGARAANEAGARAAAAEIRRRNLSGQIVVDFIGDAPAIAAGRQMLIRALAADPLRPEVIRGDLNGLVLVTRPRQGDSLSRAVTVPCPIAEGRWLAPRHLAAELCRLADGLAHHHPGKALQALVPADVAAYLESPAAAPGLDALRRRLGAPLVIATAPPAPDPDRAPKVRIVP</sequence>
<dbReference type="GO" id="GO:0004519">
    <property type="term" value="F:endonuclease activity"/>
    <property type="evidence" value="ECO:0007669"/>
    <property type="project" value="UniProtKB-KW"/>
</dbReference>
<dbReference type="Pfam" id="PF10150">
    <property type="entry name" value="RNase_E_G"/>
    <property type="match status" value="1"/>
</dbReference>
<evidence type="ECO:0000313" key="9">
    <source>
        <dbReference type="EMBL" id="PWR18674.1"/>
    </source>
</evidence>
<evidence type="ECO:0000256" key="1">
    <source>
        <dbReference type="ARBA" id="ARBA00001946"/>
    </source>
</evidence>
<keyword evidence="10" id="KW-1185">Reference proteome</keyword>
<reference evidence="10" key="1">
    <citation type="submission" date="2018-05" db="EMBL/GenBank/DDBJ databases">
        <title>Zavarzinia sp. HR-AS.</title>
        <authorList>
            <person name="Lee Y."/>
            <person name="Jeon C.O."/>
        </authorList>
    </citation>
    <scope>NUCLEOTIDE SEQUENCE [LARGE SCALE GENOMIC DNA]</scope>
    <source>
        <strain evidence="10">DSM 1231</strain>
    </source>
</reference>
<dbReference type="GO" id="GO:0006364">
    <property type="term" value="P:rRNA processing"/>
    <property type="evidence" value="ECO:0007669"/>
    <property type="project" value="TreeGrafter"/>
</dbReference>
<evidence type="ECO:0000256" key="5">
    <source>
        <dbReference type="ARBA" id="ARBA00022801"/>
    </source>
</evidence>